<dbReference type="PANTHER" id="PTHR33407:SF9">
    <property type="entry name" value="PECTATE LYASE F-RELATED"/>
    <property type="match status" value="1"/>
</dbReference>
<keyword evidence="12" id="KW-1185">Reference proteome</keyword>
<keyword evidence="8 10" id="KW-0456">Lyase</keyword>
<evidence type="ECO:0000256" key="5">
    <source>
        <dbReference type="ARBA" id="ARBA00022525"/>
    </source>
</evidence>
<dbReference type="EMBL" id="AZST01000095">
    <property type="protein sequence ID" value="KEP52634.1"/>
    <property type="molecule type" value="Genomic_DNA"/>
</dbReference>
<gene>
    <name evidence="11" type="ORF">V565_042430</name>
</gene>
<evidence type="ECO:0000256" key="1">
    <source>
        <dbReference type="ARBA" id="ARBA00000695"/>
    </source>
</evidence>
<dbReference type="GO" id="GO:0045490">
    <property type="term" value="P:pectin catabolic process"/>
    <property type="evidence" value="ECO:0007669"/>
    <property type="project" value="TreeGrafter"/>
</dbReference>
<comment type="similarity">
    <text evidence="4 10">Belongs to the polysaccharide lyase 3 family.</text>
</comment>
<comment type="caution">
    <text evidence="11">The sequence shown here is derived from an EMBL/GenBank/DDBJ whole genome shotgun (WGS) entry which is preliminary data.</text>
</comment>
<evidence type="ECO:0000256" key="10">
    <source>
        <dbReference type="RuleBase" id="RU367009"/>
    </source>
</evidence>
<evidence type="ECO:0000256" key="3">
    <source>
        <dbReference type="ARBA" id="ARBA00004613"/>
    </source>
</evidence>
<comment type="subcellular location">
    <subcellularLocation>
        <location evidence="3 10">Secreted</location>
    </subcellularLocation>
</comment>
<dbReference type="SUPFAM" id="SSF51126">
    <property type="entry name" value="Pectin lyase-like"/>
    <property type="match status" value="1"/>
</dbReference>
<dbReference type="Pfam" id="PF03211">
    <property type="entry name" value="Pectate_lyase"/>
    <property type="match status" value="1"/>
</dbReference>
<evidence type="ECO:0000256" key="8">
    <source>
        <dbReference type="ARBA" id="ARBA00023239"/>
    </source>
</evidence>
<proteinExistence type="inferred from homology"/>
<dbReference type="AlphaFoldDB" id="A0A074S044"/>
<comment type="function">
    <text evidence="9 10">Pectinolytic enzyme consist of four classes of enzymes: pectin lyase, polygalacturonase, pectin methylesterase and rhamnogalacturonase. Among pectinolytic enzymes, pectin lyase is the most important in depolymerization of pectin, since it cleaves internal glycosidic bonds of highly methylated pectins. Favors pectate, the anion, over pectin, the methyl ester.</text>
</comment>
<evidence type="ECO:0000256" key="4">
    <source>
        <dbReference type="ARBA" id="ARBA00006463"/>
    </source>
</evidence>
<evidence type="ECO:0000313" key="11">
    <source>
        <dbReference type="EMBL" id="KEP52634.1"/>
    </source>
</evidence>
<dbReference type="HOGENOM" id="CLU_044863_3_0_1"/>
<keyword evidence="7 10" id="KW-0106">Calcium</keyword>
<dbReference type="EC" id="4.2.2.2" evidence="10"/>
<dbReference type="Gene3D" id="2.160.20.10">
    <property type="entry name" value="Single-stranded right-handed beta-helix, Pectin lyase-like"/>
    <property type="match status" value="1"/>
</dbReference>
<evidence type="ECO:0000256" key="6">
    <source>
        <dbReference type="ARBA" id="ARBA00022729"/>
    </source>
</evidence>
<dbReference type="Proteomes" id="UP000027456">
    <property type="component" value="Unassembled WGS sequence"/>
</dbReference>
<feature type="signal peptide" evidence="10">
    <location>
        <begin position="1"/>
        <end position="22"/>
    </location>
</feature>
<organism evidence="11 12">
    <name type="scientific">Rhizoctonia solani 123E</name>
    <dbReference type="NCBI Taxonomy" id="1423351"/>
    <lineage>
        <taxon>Eukaryota</taxon>
        <taxon>Fungi</taxon>
        <taxon>Dikarya</taxon>
        <taxon>Basidiomycota</taxon>
        <taxon>Agaricomycotina</taxon>
        <taxon>Agaricomycetes</taxon>
        <taxon>Cantharellales</taxon>
        <taxon>Ceratobasidiaceae</taxon>
        <taxon>Rhizoctonia</taxon>
    </lineage>
</organism>
<sequence>MIQLSFPLVAAMVGVFSQIALAVPSAKHPANCKFPDPPSSKNVVFKKHPYIVQADKPFDGKNLRYGRGVKCGEQTNGNSENAVFILEPGATISNVVIGADQNEGIHCKGPCTILNAWFEDVCEDAITLLQKSGTSNIIGGGARNAVDKVVQHNGGGKVNIESFCGINFGKLYRSCGDCPHQMMREVHIDSVIAQNGKALVGLNANYGDVAKIDTSTNSYTNLRSVCDTFKGNNGGSKVTRVQVNKHSDK</sequence>
<dbReference type="InterPro" id="IPR012334">
    <property type="entry name" value="Pectin_lyas_fold"/>
</dbReference>
<protein>
    <recommendedName>
        <fullName evidence="10">Pectate lyase</fullName>
        <ecNumber evidence="10">4.2.2.2</ecNumber>
    </recommendedName>
</protein>
<dbReference type="OrthoDB" id="4839310at2759"/>
<evidence type="ECO:0000313" key="12">
    <source>
        <dbReference type="Proteomes" id="UP000027456"/>
    </source>
</evidence>
<comment type="catalytic activity">
    <reaction evidence="1 10">
        <text>Eliminative cleavage of (1-&gt;4)-alpha-D-galacturonan to give oligosaccharides with 4-deoxy-alpha-D-galact-4-enuronosyl groups at their non-reducing ends.</text>
        <dbReference type="EC" id="4.2.2.2"/>
    </reaction>
</comment>
<accession>A0A074S044</accession>
<evidence type="ECO:0000256" key="9">
    <source>
        <dbReference type="ARBA" id="ARBA00025679"/>
    </source>
</evidence>
<dbReference type="GO" id="GO:0005576">
    <property type="term" value="C:extracellular region"/>
    <property type="evidence" value="ECO:0007669"/>
    <property type="project" value="UniProtKB-SubCell"/>
</dbReference>
<keyword evidence="6 10" id="KW-0732">Signal</keyword>
<evidence type="ECO:0000256" key="2">
    <source>
        <dbReference type="ARBA" id="ARBA00001913"/>
    </source>
</evidence>
<evidence type="ECO:0000256" key="7">
    <source>
        <dbReference type="ARBA" id="ARBA00022837"/>
    </source>
</evidence>
<dbReference type="GO" id="GO:0030570">
    <property type="term" value="F:pectate lyase activity"/>
    <property type="evidence" value="ECO:0007669"/>
    <property type="project" value="UniProtKB-UniRule"/>
</dbReference>
<dbReference type="PANTHER" id="PTHR33407">
    <property type="entry name" value="PECTATE LYASE F-RELATED"/>
    <property type="match status" value="1"/>
</dbReference>
<dbReference type="InterPro" id="IPR011050">
    <property type="entry name" value="Pectin_lyase_fold/virulence"/>
</dbReference>
<dbReference type="InterPro" id="IPR004898">
    <property type="entry name" value="Pectate_lyase_PlyH/PlyE-like"/>
</dbReference>
<keyword evidence="5 10" id="KW-0964">Secreted</keyword>
<comment type="cofactor">
    <cofactor evidence="2 10">
        <name>Ca(2+)</name>
        <dbReference type="ChEBI" id="CHEBI:29108"/>
    </cofactor>
</comment>
<name>A0A074S044_9AGAM</name>
<feature type="chain" id="PRO_5025093599" description="Pectate lyase" evidence="10">
    <location>
        <begin position="23"/>
        <end position="249"/>
    </location>
</feature>
<reference evidence="11 12" key="1">
    <citation type="submission" date="2013-12" db="EMBL/GenBank/DDBJ databases">
        <authorList>
            <person name="Cubeta M."/>
            <person name="Pakala S."/>
            <person name="Fedorova N."/>
            <person name="Thomas E."/>
            <person name="Dean R."/>
            <person name="Jabaji S."/>
            <person name="Neate S."/>
            <person name="Toda T."/>
            <person name="Tavantzis S."/>
            <person name="Vilgalys R."/>
            <person name="Bharathan N."/>
            <person name="Pakala S."/>
            <person name="Losada L.S."/>
            <person name="Zafar N."/>
            <person name="Nierman W."/>
        </authorList>
    </citation>
    <scope>NUCLEOTIDE SEQUENCE [LARGE SCALE GENOMIC DNA]</scope>
    <source>
        <strain evidence="11 12">123E</strain>
    </source>
</reference>